<reference evidence="1 2" key="1">
    <citation type="submission" date="2019-09" db="EMBL/GenBank/DDBJ databases">
        <title>Draft genome of the ectomycorrhizal ascomycete Sphaerosporella brunnea.</title>
        <authorList>
            <consortium name="DOE Joint Genome Institute"/>
            <person name="Benucci G.M."/>
            <person name="Marozzi G."/>
            <person name="Antonielli L."/>
            <person name="Sanchez S."/>
            <person name="Marco P."/>
            <person name="Wang X."/>
            <person name="Falini L.B."/>
            <person name="Barry K."/>
            <person name="Haridas S."/>
            <person name="Lipzen A."/>
            <person name="Labutti K."/>
            <person name="Grigoriev I.V."/>
            <person name="Murat C."/>
            <person name="Martin F."/>
            <person name="Albertini E."/>
            <person name="Donnini D."/>
            <person name="Bonito G."/>
        </authorList>
    </citation>
    <scope>NUCLEOTIDE SEQUENCE [LARGE SCALE GENOMIC DNA]</scope>
    <source>
        <strain evidence="1 2">Sb_GMNB300</strain>
    </source>
</reference>
<dbReference type="InParanoid" id="A0A5J5F4Q6"/>
<dbReference type="EMBL" id="VXIS01000035">
    <property type="protein sequence ID" value="KAA8911492.1"/>
    <property type="molecule type" value="Genomic_DNA"/>
</dbReference>
<accession>A0A5J5F4Q6</accession>
<name>A0A5J5F4Q6_9PEZI</name>
<protein>
    <submittedName>
        <fullName evidence="1">Uncharacterized protein</fullName>
    </submittedName>
</protein>
<organism evidence="1 2">
    <name type="scientific">Sphaerosporella brunnea</name>
    <dbReference type="NCBI Taxonomy" id="1250544"/>
    <lineage>
        <taxon>Eukaryota</taxon>
        <taxon>Fungi</taxon>
        <taxon>Dikarya</taxon>
        <taxon>Ascomycota</taxon>
        <taxon>Pezizomycotina</taxon>
        <taxon>Pezizomycetes</taxon>
        <taxon>Pezizales</taxon>
        <taxon>Pyronemataceae</taxon>
        <taxon>Sphaerosporella</taxon>
    </lineage>
</organism>
<gene>
    <name evidence="1" type="ORF">FN846DRAFT_935802</name>
</gene>
<dbReference type="Proteomes" id="UP000326924">
    <property type="component" value="Unassembled WGS sequence"/>
</dbReference>
<proteinExistence type="predicted"/>
<sequence length="174" mass="18921">MPGAISTSVLTSSPTPSNCRPLFTAPGWRKRCQPGLYPPWPCLAPPPPAGSPRARRQSCDDVLLHDVVGERSAVCCFAVQAVVVWPTNCVTPARTDPIKPIQSSRPVRLLALLNNFSTPNSTLAPPAHLVAHEDPLNSLLLLFSFSWVVRKNTQPGSRRQRATCRAVVLCMHAL</sequence>
<keyword evidence="2" id="KW-1185">Reference proteome</keyword>
<evidence type="ECO:0000313" key="1">
    <source>
        <dbReference type="EMBL" id="KAA8911492.1"/>
    </source>
</evidence>
<dbReference type="AlphaFoldDB" id="A0A5J5F4Q6"/>
<comment type="caution">
    <text evidence="1">The sequence shown here is derived from an EMBL/GenBank/DDBJ whole genome shotgun (WGS) entry which is preliminary data.</text>
</comment>
<evidence type="ECO:0000313" key="2">
    <source>
        <dbReference type="Proteomes" id="UP000326924"/>
    </source>
</evidence>